<comment type="subcellular location">
    <subcellularLocation>
        <location evidence="1">Membrane</location>
        <topology evidence="1">Multi-pass membrane protein</topology>
    </subcellularLocation>
</comment>
<evidence type="ECO:0000313" key="6">
    <source>
        <dbReference type="Proteomes" id="UP001620408"/>
    </source>
</evidence>
<keyword evidence="6" id="KW-1185">Reference proteome</keyword>
<keyword evidence="2" id="KW-0812">Transmembrane</keyword>
<protein>
    <submittedName>
        <fullName evidence="5">Type IV secretion system protein</fullName>
    </submittedName>
</protein>
<name>A0ABW8K2T0_9GAMM</name>
<comment type="caution">
    <text evidence="5">The sequence shown here is derived from an EMBL/GenBank/DDBJ whole genome shotgun (WGS) entry which is preliminary data.</text>
</comment>
<gene>
    <name evidence="5" type="ORF">ISS97_06445</name>
</gene>
<sequence length="147" mass="16305">MPPFSTPSSRSGVIAHEWKSARLRRALSLVTLWIMIQGYRMVTSQSRESMMHLVTGMGRVAVIVTASTTMVVSGADLHDWLTISLNKEVHGLFAGNADETTASAIDKNLAYTQIALSTINPGQGRPPAYWERAYQHGYACNWQHESR</sequence>
<organism evidence="5 6">
    <name type="scientific">Dyella koreensis</name>
    <dbReference type="NCBI Taxonomy" id="311235"/>
    <lineage>
        <taxon>Bacteria</taxon>
        <taxon>Pseudomonadati</taxon>
        <taxon>Pseudomonadota</taxon>
        <taxon>Gammaproteobacteria</taxon>
        <taxon>Lysobacterales</taxon>
        <taxon>Rhodanobacteraceae</taxon>
        <taxon>Dyella</taxon>
    </lineage>
</organism>
<proteinExistence type="predicted"/>
<accession>A0ABW8K2T0</accession>
<reference evidence="5 6" key="1">
    <citation type="submission" date="2020-10" db="EMBL/GenBank/DDBJ databases">
        <title>Phylogeny of dyella-like bacteria.</title>
        <authorList>
            <person name="Fu J."/>
        </authorList>
    </citation>
    <scope>NUCLEOTIDE SEQUENCE [LARGE SCALE GENOMIC DNA]</scope>
    <source>
        <strain evidence="5 6">BB4</strain>
    </source>
</reference>
<dbReference type="EMBL" id="JADIKD010000008">
    <property type="protein sequence ID" value="MFK2916895.1"/>
    <property type="molecule type" value="Genomic_DNA"/>
</dbReference>
<evidence type="ECO:0000256" key="1">
    <source>
        <dbReference type="ARBA" id="ARBA00004141"/>
    </source>
</evidence>
<evidence type="ECO:0000256" key="3">
    <source>
        <dbReference type="ARBA" id="ARBA00022989"/>
    </source>
</evidence>
<evidence type="ECO:0000256" key="2">
    <source>
        <dbReference type="ARBA" id="ARBA00022692"/>
    </source>
</evidence>
<evidence type="ECO:0000313" key="5">
    <source>
        <dbReference type="EMBL" id="MFK2916895.1"/>
    </source>
</evidence>
<evidence type="ECO:0000256" key="4">
    <source>
        <dbReference type="ARBA" id="ARBA00023136"/>
    </source>
</evidence>
<keyword evidence="3" id="KW-1133">Transmembrane helix</keyword>
<dbReference type="InterPro" id="IPR007688">
    <property type="entry name" value="Conjugal_tfr_TrbL/VirB6"/>
</dbReference>
<dbReference type="Proteomes" id="UP001620408">
    <property type="component" value="Unassembled WGS sequence"/>
</dbReference>
<keyword evidence="4" id="KW-0472">Membrane</keyword>
<dbReference type="Pfam" id="PF04610">
    <property type="entry name" value="TrbL"/>
    <property type="match status" value="1"/>
</dbReference>
<dbReference type="RefSeq" id="WP_379987077.1">
    <property type="nucleotide sequence ID" value="NZ_JADIKD010000008.1"/>
</dbReference>